<reference evidence="2" key="1">
    <citation type="submission" date="2022-08" db="EMBL/GenBank/DDBJ databases">
        <title>Novel sulfate-reducing endosymbionts in the free-living metamonad Anaeramoeba.</title>
        <authorList>
            <person name="Jerlstrom-Hultqvist J."/>
            <person name="Cepicka I."/>
            <person name="Gallot-Lavallee L."/>
            <person name="Salas-Leiva D."/>
            <person name="Curtis B.A."/>
            <person name="Zahonova K."/>
            <person name="Pipaliya S."/>
            <person name="Dacks J."/>
            <person name="Roger A.J."/>
        </authorList>
    </citation>
    <scope>NUCLEOTIDE SEQUENCE</scope>
    <source>
        <strain evidence="2">Schooner1</strain>
    </source>
</reference>
<sequence>MFRKSILQQIRVFDKVNLKIIEDHLEEDLLELFNKGWLSDSVIKPIDGGKIEFHKMFLEFRILSKIKLTYEELLEKMKECDKNELMAFFSVVYCGTIPFSQNNHLSNAIDSMKFENSLIKKLKSRESLNKDLLAMYKNEKSKDFTIIVEEDVDEEEPEVEEIKIHKLILIARSKTYRDLILNVEEKVNKIKDYSGKSPETIKTLARYLYTSKMGPWTADDDIKLVLEEMDDVLDYYQLNLNSVGLNKKITQAVNNFIYDPNIRQKN</sequence>
<evidence type="ECO:0000313" key="2">
    <source>
        <dbReference type="EMBL" id="KAJ6253968.1"/>
    </source>
</evidence>
<keyword evidence="3" id="KW-1185">Reference proteome</keyword>
<dbReference type="SUPFAM" id="SSF54695">
    <property type="entry name" value="POZ domain"/>
    <property type="match status" value="1"/>
</dbReference>
<dbReference type="InterPro" id="IPR011333">
    <property type="entry name" value="SKP1/BTB/POZ_sf"/>
</dbReference>
<organism evidence="2 3">
    <name type="scientific">Anaeramoeba flamelloides</name>
    <dbReference type="NCBI Taxonomy" id="1746091"/>
    <lineage>
        <taxon>Eukaryota</taxon>
        <taxon>Metamonada</taxon>
        <taxon>Anaeramoebidae</taxon>
        <taxon>Anaeramoeba</taxon>
    </lineage>
</organism>
<feature type="domain" description="BTB" evidence="1">
    <location>
        <begin position="142"/>
        <end position="213"/>
    </location>
</feature>
<dbReference type="PROSITE" id="PS50097">
    <property type="entry name" value="BTB"/>
    <property type="match status" value="1"/>
</dbReference>
<evidence type="ECO:0000313" key="3">
    <source>
        <dbReference type="Proteomes" id="UP001150062"/>
    </source>
</evidence>
<protein>
    <submittedName>
        <fullName evidence="2">Speckle-type poz protein</fullName>
    </submittedName>
</protein>
<dbReference type="InterPro" id="IPR000210">
    <property type="entry name" value="BTB/POZ_dom"/>
</dbReference>
<dbReference type="Gene3D" id="3.30.710.10">
    <property type="entry name" value="Potassium Channel Kv1.1, Chain A"/>
    <property type="match status" value="1"/>
</dbReference>
<dbReference type="Proteomes" id="UP001150062">
    <property type="component" value="Unassembled WGS sequence"/>
</dbReference>
<evidence type="ECO:0000259" key="1">
    <source>
        <dbReference type="PROSITE" id="PS50097"/>
    </source>
</evidence>
<gene>
    <name evidence="2" type="ORF">M0813_12866</name>
</gene>
<dbReference type="EMBL" id="JAOAOG010000027">
    <property type="protein sequence ID" value="KAJ6253968.1"/>
    <property type="molecule type" value="Genomic_DNA"/>
</dbReference>
<dbReference type="Pfam" id="PF00651">
    <property type="entry name" value="BTB"/>
    <property type="match status" value="1"/>
</dbReference>
<proteinExistence type="predicted"/>
<name>A0ABQ8ZAS1_9EUKA</name>
<accession>A0ABQ8ZAS1</accession>
<comment type="caution">
    <text evidence="2">The sequence shown here is derived from an EMBL/GenBank/DDBJ whole genome shotgun (WGS) entry which is preliminary data.</text>
</comment>